<dbReference type="InterPro" id="IPR002123">
    <property type="entry name" value="Plipid/glycerol_acylTrfase"/>
</dbReference>
<dbReference type="EMBL" id="JBDJPC010000003">
    <property type="protein sequence ID" value="KAL1509716.1"/>
    <property type="molecule type" value="Genomic_DNA"/>
</dbReference>
<keyword evidence="7" id="KW-1185">Reference proteome</keyword>
<dbReference type="PANTHER" id="PTHR10983">
    <property type="entry name" value="1-ACYLGLYCEROL-3-PHOSPHATE ACYLTRANSFERASE-RELATED"/>
    <property type="match status" value="1"/>
</dbReference>
<evidence type="ECO:0000256" key="4">
    <source>
        <dbReference type="SAM" id="Phobius"/>
    </source>
</evidence>
<dbReference type="PANTHER" id="PTHR10983:SF2">
    <property type="entry name" value="ACYL-COA:LYSOPHOSPHATIDYLGLYCEROL ACYLTRANSFERASE 1"/>
    <property type="match status" value="1"/>
</dbReference>
<comment type="similarity">
    <text evidence="1">Belongs to the 1-acyl-sn-glycerol-3-phosphate acyltransferase family.</text>
</comment>
<keyword evidence="4" id="KW-1133">Transmembrane helix</keyword>
<name>A0ABD1F3A1_HYPHA</name>
<accession>A0ABD1F3A1</accession>
<dbReference type="Proteomes" id="UP001566132">
    <property type="component" value="Unassembled WGS sequence"/>
</dbReference>
<dbReference type="CDD" id="cd07990">
    <property type="entry name" value="LPLAT_LCLAT1-like"/>
    <property type="match status" value="1"/>
</dbReference>
<keyword evidence="4" id="KW-0472">Membrane</keyword>
<evidence type="ECO:0000313" key="6">
    <source>
        <dbReference type="EMBL" id="KAL1509716.1"/>
    </source>
</evidence>
<reference evidence="6 7" key="1">
    <citation type="submission" date="2024-05" db="EMBL/GenBank/DDBJ databases">
        <title>Genetic variation in Jamaican populations of the coffee berry borer (Hypothenemus hampei).</title>
        <authorList>
            <person name="Errbii M."/>
            <person name="Myrie A."/>
        </authorList>
    </citation>
    <scope>NUCLEOTIDE SEQUENCE [LARGE SCALE GENOMIC DNA]</scope>
    <source>
        <strain evidence="6">JA-Hopewell-2020-01-JO</strain>
        <tissue evidence="6">Whole body</tissue>
    </source>
</reference>
<organism evidence="6 7">
    <name type="scientific">Hypothenemus hampei</name>
    <name type="common">Coffee berry borer</name>
    <dbReference type="NCBI Taxonomy" id="57062"/>
    <lineage>
        <taxon>Eukaryota</taxon>
        <taxon>Metazoa</taxon>
        <taxon>Ecdysozoa</taxon>
        <taxon>Arthropoda</taxon>
        <taxon>Hexapoda</taxon>
        <taxon>Insecta</taxon>
        <taxon>Pterygota</taxon>
        <taxon>Neoptera</taxon>
        <taxon>Endopterygota</taxon>
        <taxon>Coleoptera</taxon>
        <taxon>Polyphaga</taxon>
        <taxon>Cucujiformia</taxon>
        <taxon>Curculionidae</taxon>
        <taxon>Scolytinae</taxon>
        <taxon>Hypothenemus</taxon>
    </lineage>
</organism>
<evidence type="ECO:0000313" key="7">
    <source>
        <dbReference type="Proteomes" id="UP001566132"/>
    </source>
</evidence>
<sequence length="367" mass="43171">MDSHNLQQLPKRLLRLCFILLNNLYCIPSYVVWMLLLWPLRKVQPELYWKIEGYMFHWLLAMVTLWCDSAGYRVIECGDDITKCMEERTLIIANHQSTADVPILFSCYNIRKHVLPNIMWIMDNPFKYTNFGVVSYLHQDFFIKSGKEFRDKSLQELTCHLLNTYLPLKRKWIVLFPEGGFLRKRKAISHKFAEKNNLPKFENVTLPRAGAMKIIMKTVGPQAPINNNSSSKSDLQRGHVEYIVDITIAYPNGVPIDLSHIVFGNRPPCETVLFYRVYRATEVPENEESLTNWLIQRWKEKEAMLQTYYDTGSIPNKFCHSTTCAPTLVVQDYLRFLILNMFFITSSYIQVRLFMAVYQCCLYFMVY</sequence>
<comment type="caution">
    <text evidence="6">The sequence shown here is derived from an EMBL/GenBank/DDBJ whole genome shotgun (WGS) entry which is preliminary data.</text>
</comment>
<dbReference type="InterPro" id="IPR032098">
    <property type="entry name" value="Acyltransf_C"/>
</dbReference>
<evidence type="ECO:0000256" key="2">
    <source>
        <dbReference type="ARBA" id="ARBA00022679"/>
    </source>
</evidence>
<dbReference type="Pfam" id="PF16076">
    <property type="entry name" value="Acyltransf_C"/>
    <property type="match status" value="1"/>
</dbReference>
<dbReference type="AlphaFoldDB" id="A0ABD1F3A1"/>
<dbReference type="Pfam" id="PF01553">
    <property type="entry name" value="Acyltransferase"/>
    <property type="match status" value="1"/>
</dbReference>
<proteinExistence type="inferred from homology"/>
<feature type="transmembrane region" description="Helical" evidence="4">
    <location>
        <begin position="341"/>
        <end position="366"/>
    </location>
</feature>
<evidence type="ECO:0000256" key="3">
    <source>
        <dbReference type="ARBA" id="ARBA00023315"/>
    </source>
</evidence>
<feature type="domain" description="Phospholipid/glycerol acyltransferase" evidence="5">
    <location>
        <begin position="89"/>
        <end position="213"/>
    </location>
</feature>
<keyword evidence="2" id="KW-0808">Transferase</keyword>
<keyword evidence="4" id="KW-0812">Transmembrane</keyword>
<feature type="transmembrane region" description="Helical" evidence="4">
    <location>
        <begin position="12"/>
        <end position="36"/>
    </location>
</feature>
<keyword evidence="3" id="KW-0012">Acyltransferase</keyword>
<protein>
    <recommendedName>
        <fullName evidence="5">Phospholipid/glycerol acyltransferase domain-containing protein</fullName>
    </recommendedName>
</protein>
<evidence type="ECO:0000256" key="1">
    <source>
        <dbReference type="ARBA" id="ARBA00008655"/>
    </source>
</evidence>
<dbReference type="SUPFAM" id="SSF69593">
    <property type="entry name" value="Glycerol-3-phosphate (1)-acyltransferase"/>
    <property type="match status" value="1"/>
</dbReference>
<dbReference type="GO" id="GO:0016746">
    <property type="term" value="F:acyltransferase activity"/>
    <property type="evidence" value="ECO:0007669"/>
    <property type="project" value="UniProtKB-KW"/>
</dbReference>
<feature type="transmembrane region" description="Helical" evidence="4">
    <location>
        <begin position="56"/>
        <end position="75"/>
    </location>
</feature>
<evidence type="ECO:0000259" key="5">
    <source>
        <dbReference type="SMART" id="SM00563"/>
    </source>
</evidence>
<gene>
    <name evidence="6" type="ORF">ABEB36_004412</name>
</gene>
<dbReference type="SMART" id="SM00563">
    <property type="entry name" value="PlsC"/>
    <property type="match status" value="1"/>
</dbReference>